<feature type="domain" description="Beta-hexosaminidase bacterial type N-terminal" evidence="7">
    <location>
        <begin position="6"/>
        <end position="129"/>
    </location>
</feature>
<dbReference type="Gene3D" id="3.30.379.10">
    <property type="entry name" value="Chitobiase/beta-hexosaminidase domain 2-like"/>
    <property type="match status" value="1"/>
</dbReference>
<evidence type="ECO:0000256" key="3">
    <source>
        <dbReference type="ARBA" id="ARBA00012663"/>
    </source>
</evidence>
<dbReference type="InterPro" id="IPR015882">
    <property type="entry name" value="HEX_bac_N"/>
</dbReference>
<dbReference type="SUPFAM" id="SSF55545">
    <property type="entry name" value="beta-N-acetylhexosaminidase-like domain"/>
    <property type="match status" value="1"/>
</dbReference>
<keyword evidence="5" id="KW-0326">Glycosidase</keyword>
<dbReference type="InterPro" id="IPR025705">
    <property type="entry name" value="Beta_hexosaminidase_sua/sub"/>
</dbReference>
<dbReference type="GO" id="GO:0016020">
    <property type="term" value="C:membrane"/>
    <property type="evidence" value="ECO:0007669"/>
    <property type="project" value="TreeGrafter"/>
</dbReference>
<protein>
    <recommendedName>
        <fullName evidence="3">beta-N-acetylhexosaminidase</fullName>
        <ecNumber evidence="3">3.2.1.52</ecNumber>
    </recommendedName>
</protein>
<dbReference type="InterPro" id="IPR029018">
    <property type="entry name" value="Hex-like_dom2"/>
</dbReference>
<dbReference type="Pfam" id="PF02838">
    <property type="entry name" value="Glyco_hydro_20b"/>
    <property type="match status" value="1"/>
</dbReference>
<dbReference type="Proteomes" id="UP000029839">
    <property type="component" value="Unassembled WGS sequence"/>
</dbReference>
<organism evidence="8 9">
    <name type="scientific">Cellulomonas carbonis T26</name>
    <dbReference type="NCBI Taxonomy" id="947969"/>
    <lineage>
        <taxon>Bacteria</taxon>
        <taxon>Bacillati</taxon>
        <taxon>Actinomycetota</taxon>
        <taxon>Actinomycetes</taxon>
        <taxon>Micrococcales</taxon>
        <taxon>Cellulomonadaceae</taxon>
        <taxon>Cellulomonas</taxon>
    </lineage>
</organism>
<feature type="domain" description="Glycoside hydrolase family 20 catalytic" evidence="6">
    <location>
        <begin position="133"/>
        <end position="225"/>
    </location>
</feature>
<dbReference type="EC" id="3.2.1.52" evidence="3"/>
<dbReference type="GO" id="GO:0004563">
    <property type="term" value="F:beta-N-acetylhexosaminidase activity"/>
    <property type="evidence" value="ECO:0007669"/>
    <property type="project" value="UniProtKB-EC"/>
</dbReference>
<dbReference type="EMBL" id="AXCY01000031">
    <property type="protein sequence ID" value="KGM11078.1"/>
    <property type="molecule type" value="Genomic_DNA"/>
</dbReference>
<evidence type="ECO:0000256" key="1">
    <source>
        <dbReference type="ARBA" id="ARBA00001231"/>
    </source>
</evidence>
<name>A0A0A0BRH8_9CELL</name>
<evidence type="ECO:0000256" key="2">
    <source>
        <dbReference type="ARBA" id="ARBA00006285"/>
    </source>
</evidence>
<dbReference type="SUPFAM" id="SSF51445">
    <property type="entry name" value="(Trans)glycosidases"/>
    <property type="match status" value="1"/>
</dbReference>
<evidence type="ECO:0000313" key="8">
    <source>
        <dbReference type="EMBL" id="KGM11078.1"/>
    </source>
</evidence>
<accession>A0A0A0BRH8</accession>
<reference evidence="8 9" key="1">
    <citation type="submission" date="2013-08" db="EMBL/GenBank/DDBJ databases">
        <title>Genome sequencing of Cellulomonas carbonis T26.</title>
        <authorList>
            <person name="Chen F."/>
            <person name="Li Y."/>
            <person name="Wang G."/>
        </authorList>
    </citation>
    <scope>NUCLEOTIDE SEQUENCE [LARGE SCALE GENOMIC DNA]</scope>
    <source>
        <strain evidence="8 9">T26</strain>
    </source>
</reference>
<evidence type="ECO:0000256" key="4">
    <source>
        <dbReference type="ARBA" id="ARBA00022801"/>
    </source>
</evidence>
<dbReference type="GO" id="GO:0005975">
    <property type="term" value="P:carbohydrate metabolic process"/>
    <property type="evidence" value="ECO:0007669"/>
    <property type="project" value="InterPro"/>
</dbReference>
<evidence type="ECO:0000259" key="7">
    <source>
        <dbReference type="Pfam" id="PF02838"/>
    </source>
</evidence>
<comment type="caution">
    <text evidence="8">The sequence shown here is derived from an EMBL/GenBank/DDBJ whole genome shotgun (WGS) entry which is preliminary data.</text>
</comment>
<dbReference type="InterPro" id="IPR017853">
    <property type="entry name" value="GH"/>
</dbReference>
<dbReference type="PRINTS" id="PR00738">
    <property type="entry name" value="GLHYDRLASE20"/>
</dbReference>
<reference evidence="8 9" key="2">
    <citation type="journal article" date="2015" name="Stand. Genomic Sci.">
        <title>Draft genome sequence of Cellulomonas carbonis T26(T) and comparative analysis of six Cellulomonas genomes.</title>
        <authorList>
            <person name="Zhuang W."/>
            <person name="Zhang S."/>
            <person name="Xia X."/>
            <person name="Wang G."/>
        </authorList>
    </citation>
    <scope>NUCLEOTIDE SEQUENCE [LARGE SCALE GENOMIC DNA]</scope>
    <source>
        <strain evidence="8 9">T26</strain>
    </source>
</reference>
<evidence type="ECO:0000313" key="9">
    <source>
        <dbReference type="Proteomes" id="UP000029839"/>
    </source>
</evidence>
<proteinExistence type="inferred from homology"/>
<keyword evidence="4" id="KW-0378">Hydrolase</keyword>
<comment type="similarity">
    <text evidence="2">Belongs to the glycosyl hydrolase 20 family.</text>
</comment>
<dbReference type="PANTHER" id="PTHR22600">
    <property type="entry name" value="BETA-HEXOSAMINIDASE"/>
    <property type="match status" value="1"/>
</dbReference>
<dbReference type="PANTHER" id="PTHR22600:SF57">
    <property type="entry name" value="BETA-N-ACETYLHEXOSAMINIDASE"/>
    <property type="match status" value="1"/>
</dbReference>
<sequence>MTQHAGRGFALGADVEVTVDDDPAAVGVAVLLAEHLGRVTGTPVAVRQDGARTGTICLRLVAADRLALPGRADAASTAEAYRLAVGATSVEVLAAGPAGLGHAVSTLVQAVERRLPGPVVLPAVTVVDHPRLAHRGVVVDAVRDGLGPDRLKSVVQVAAGLKLDVVRVRLADAGTWLLEVPGRPGLAVAGTPWTQEAWRDLLAYAAARCVQVVPELDVADHAGWAGPDALGAVATQMRGGHVHVGGALAPGADPDVTRALVGMAADEVVAAGATVMVHEDAAAALADGRAPGHVVEVHARPSDAAGGRTSRFDPDARLVLVLDAPRATSPTDPSLRGLVAHDLLAGSAWPDRVGPSDVASGRVVGAELALDARAVDGGLSYGSLAGLAAAAEAFWSVPGGAVDSFPDRLAAEVERWAAAAPLG</sequence>
<dbReference type="InterPro" id="IPR015883">
    <property type="entry name" value="Glyco_hydro_20_cat"/>
</dbReference>
<comment type="catalytic activity">
    <reaction evidence="1">
        <text>Hydrolysis of terminal non-reducing N-acetyl-D-hexosamine residues in N-acetyl-beta-D-hexosaminides.</text>
        <dbReference type="EC" id="3.2.1.52"/>
    </reaction>
</comment>
<dbReference type="Pfam" id="PF00728">
    <property type="entry name" value="Glyco_hydro_20"/>
    <property type="match status" value="1"/>
</dbReference>
<dbReference type="GO" id="GO:0030203">
    <property type="term" value="P:glycosaminoglycan metabolic process"/>
    <property type="evidence" value="ECO:0007669"/>
    <property type="project" value="TreeGrafter"/>
</dbReference>
<dbReference type="Gene3D" id="3.20.20.80">
    <property type="entry name" value="Glycosidases"/>
    <property type="match status" value="1"/>
</dbReference>
<keyword evidence="9" id="KW-1185">Reference proteome</keyword>
<dbReference type="OrthoDB" id="9763537at2"/>
<evidence type="ECO:0000259" key="6">
    <source>
        <dbReference type="Pfam" id="PF00728"/>
    </source>
</evidence>
<evidence type="ECO:0000256" key="5">
    <source>
        <dbReference type="ARBA" id="ARBA00023295"/>
    </source>
</evidence>
<dbReference type="AlphaFoldDB" id="A0A0A0BRH8"/>
<gene>
    <name evidence="8" type="ORF">N868_12375</name>
</gene>